<feature type="region of interest" description="Disordered" evidence="1">
    <location>
        <begin position="388"/>
        <end position="418"/>
    </location>
</feature>
<dbReference type="SUPFAM" id="SSF51197">
    <property type="entry name" value="Clavaminate synthase-like"/>
    <property type="match status" value="1"/>
</dbReference>
<dbReference type="Gene3D" id="2.60.120.590">
    <property type="entry name" value="Alpha-ketoglutarate-dependent dioxygenase AlkB-like"/>
    <property type="match status" value="1"/>
</dbReference>
<name>A0A7S1FCD8_NOCSC</name>
<dbReference type="InterPro" id="IPR009060">
    <property type="entry name" value="UBA-like_sf"/>
</dbReference>
<dbReference type="SUPFAM" id="SSF46934">
    <property type="entry name" value="UBA-like"/>
    <property type="match status" value="1"/>
</dbReference>
<evidence type="ECO:0000256" key="1">
    <source>
        <dbReference type="SAM" id="MobiDB-lite"/>
    </source>
</evidence>
<organism evidence="2">
    <name type="scientific">Noctiluca scintillans</name>
    <name type="common">Sea sparkle</name>
    <name type="synonym">Red tide dinoflagellate</name>
    <dbReference type="NCBI Taxonomy" id="2966"/>
    <lineage>
        <taxon>Eukaryota</taxon>
        <taxon>Sar</taxon>
        <taxon>Alveolata</taxon>
        <taxon>Dinophyceae</taxon>
        <taxon>Noctilucales</taxon>
        <taxon>Noctilucaceae</taxon>
        <taxon>Noctiluca</taxon>
    </lineage>
</organism>
<sequence>MPEARNHMTQLQHTSHDSLFLNATRSRYPLIWGESVTFEPYGEEPRSLTSVEHTETRALAGFLDDPPGPRRDFQDSLRVAHFRFSEELDDASIAKKIRRDLRFVRAVSFKSVEEACELSPPRQVPAYIADHALDCLEAKVDPCRPAQILRRFVQSPSSEPLENCSALSACLSWDSAPALKRDYETGEVWDTGRKLLREKAVSSLQTGVPAVDAAITQIVDMFGIDDPGAYLLCNKYKDGRSFIAPHQHDFWSATFSFGASRIFLLDKQPILLEDGDVLVFGSQRHSVPKQLDPRQCGERVSLSLFWYPAWRVQTRFSGIADSGDGRAELEAWRRENGDMRAEWAAKRASAVDSLREITGCDLASVVCALNSTNDDLDEALTLLLAKRPSAQRSAVTTSGRSPEAEPLKPSRGRWRKKA</sequence>
<dbReference type="InterPro" id="IPR037151">
    <property type="entry name" value="AlkB-like_sf"/>
</dbReference>
<reference evidence="2" key="1">
    <citation type="submission" date="2021-01" db="EMBL/GenBank/DDBJ databases">
        <authorList>
            <person name="Corre E."/>
            <person name="Pelletier E."/>
            <person name="Niang G."/>
            <person name="Scheremetjew M."/>
            <person name="Finn R."/>
            <person name="Kale V."/>
            <person name="Holt S."/>
            <person name="Cochrane G."/>
            <person name="Meng A."/>
            <person name="Brown T."/>
            <person name="Cohen L."/>
        </authorList>
    </citation>
    <scope>NUCLEOTIDE SEQUENCE</scope>
</reference>
<dbReference type="AlphaFoldDB" id="A0A7S1FCD8"/>
<accession>A0A7S1FCD8</accession>
<proteinExistence type="predicted"/>
<protein>
    <submittedName>
        <fullName evidence="2">Uncharacterized protein</fullName>
    </submittedName>
</protein>
<evidence type="ECO:0000313" key="2">
    <source>
        <dbReference type="EMBL" id="CAD8856909.1"/>
    </source>
</evidence>
<feature type="compositionally biased region" description="Polar residues" evidence="1">
    <location>
        <begin position="390"/>
        <end position="400"/>
    </location>
</feature>
<gene>
    <name evidence="2" type="ORF">NSCI0253_LOCUS31261</name>
</gene>
<dbReference type="EMBL" id="HBFQ01044163">
    <property type="protein sequence ID" value="CAD8856909.1"/>
    <property type="molecule type" value="Transcribed_RNA"/>
</dbReference>